<comment type="caution">
    <text evidence="2">The sequence shown here is derived from an EMBL/GenBank/DDBJ whole genome shotgun (WGS) entry which is preliminary data.</text>
</comment>
<dbReference type="InterPro" id="IPR007820">
    <property type="entry name" value="AbrB_fam"/>
</dbReference>
<dbReference type="Proteomes" id="UP001597474">
    <property type="component" value="Unassembled WGS sequence"/>
</dbReference>
<feature type="transmembrane region" description="Helical" evidence="1">
    <location>
        <begin position="297"/>
        <end position="320"/>
    </location>
</feature>
<proteinExistence type="predicted"/>
<feature type="transmembrane region" description="Helical" evidence="1">
    <location>
        <begin position="332"/>
        <end position="349"/>
    </location>
</feature>
<dbReference type="RefSeq" id="WP_386375613.1">
    <property type="nucleotide sequence ID" value="NZ_JBHUMP010000018.1"/>
</dbReference>
<keyword evidence="1" id="KW-0472">Membrane</keyword>
<dbReference type="EMBL" id="JBHUMP010000018">
    <property type="protein sequence ID" value="MFD2741189.1"/>
    <property type="molecule type" value="Genomic_DNA"/>
</dbReference>
<feature type="transmembrane region" description="Helical" evidence="1">
    <location>
        <begin position="63"/>
        <end position="82"/>
    </location>
</feature>
<sequence>MTPRLFVITPLMLVIGTAAGWLAHLTPVPLPYLLGSLMMTGVIATSLPNALPNGYSFPQRVRTVFIAIIGLTIGARVTSELTSDLDEMVYSLIAVSLFVLLAHMVNYQIFRRLGKMDRITAFFAAAPGGLIESVTLGETAGADTKHIVMQQFLRIIFVIALVPIAMSLWTGHPVGSAGEMDTATEDSLPATGIVLLLSTSLVGMLIAGILRLPAWELTGPLIAAAALNFVGVGAPTVPSWLLNISQIVIGVSLGVRFSGFSRRIIVQGLWLSAASVSIMLVIGGILAFLVLPLTDQPFSVLLIAFSPGGVTEMGLIALSLHANPAFVTLHHIYRITLTVLLLGFGAKHLPVSDMQ</sequence>
<dbReference type="PIRSF" id="PIRSF038991">
    <property type="entry name" value="Protein_AbrB"/>
    <property type="match status" value="1"/>
</dbReference>
<keyword evidence="3" id="KW-1185">Reference proteome</keyword>
<reference evidence="3" key="1">
    <citation type="journal article" date="2019" name="Int. J. Syst. Evol. Microbiol.">
        <title>The Global Catalogue of Microorganisms (GCM) 10K type strain sequencing project: providing services to taxonomists for standard genome sequencing and annotation.</title>
        <authorList>
            <consortium name="The Broad Institute Genomics Platform"/>
            <consortium name="The Broad Institute Genome Sequencing Center for Infectious Disease"/>
            <person name="Wu L."/>
            <person name="Ma J."/>
        </authorList>
    </citation>
    <scope>NUCLEOTIDE SEQUENCE [LARGE SCALE GENOMIC DNA]</scope>
    <source>
        <strain evidence="3">TISTR 2562</strain>
    </source>
</reference>
<dbReference type="PANTHER" id="PTHR38457">
    <property type="entry name" value="REGULATOR ABRB-RELATED"/>
    <property type="match status" value="1"/>
</dbReference>
<protein>
    <submittedName>
        <fullName evidence="2">AbrB family transcriptional regulator</fullName>
    </submittedName>
</protein>
<keyword evidence="1" id="KW-0812">Transmembrane</keyword>
<evidence type="ECO:0000313" key="3">
    <source>
        <dbReference type="Proteomes" id="UP001597474"/>
    </source>
</evidence>
<organism evidence="2 3">
    <name type="scientific">Sulfitobacter aestuarii</name>
    <dbReference type="NCBI Taxonomy" id="2161676"/>
    <lineage>
        <taxon>Bacteria</taxon>
        <taxon>Pseudomonadati</taxon>
        <taxon>Pseudomonadota</taxon>
        <taxon>Alphaproteobacteria</taxon>
        <taxon>Rhodobacterales</taxon>
        <taxon>Roseobacteraceae</taxon>
        <taxon>Sulfitobacter</taxon>
    </lineage>
</organism>
<dbReference type="Pfam" id="PF05145">
    <property type="entry name" value="AbrB"/>
    <property type="match status" value="1"/>
</dbReference>
<accession>A0ABW5U8N8</accession>
<evidence type="ECO:0000256" key="1">
    <source>
        <dbReference type="SAM" id="Phobius"/>
    </source>
</evidence>
<feature type="transmembrane region" description="Helical" evidence="1">
    <location>
        <begin position="30"/>
        <end position="51"/>
    </location>
</feature>
<feature type="transmembrane region" description="Helical" evidence="1">
    <location>
        <begin position="152"/>
        <end position="170"/>
    </location>
</feature>
<name>A0ABW5U8N8_9RHOB</name>
<evidence type="ECO:0000313" key="2">
    <source>
        <dbReference type="EMBL" id="MFD2741189.1"/>
    </source>
</evidence>
<keyword evidence="1" id="KW-1133">Transmembrane helix</keyword>
<feature type="transmembrane region" description="Helical" evidence="1">
    <location>
        <begin position="269"/>
        <end position="291"/>
    </location>
</feature>
<feature type="transmembrane region" description="Helical" evidence="1">
    <location>
        <begin position="190"/>
        <end position="210"/>
    </location>
</feature>
<dbReference type="PANTHER" id="PTHR38457:SF1">
    <property type="entry name" value="REGULATOR ABRB-RELATED"/>
    <property type="match status" value="1"/>
</dbReference>
<gene>
    <name evidence="2" type="ORF">ACFSUD_16545</name>
</gene>
<feature type="transmembrane region" description="Helical" evidence="1">
    <location>
        <begin position="88"/>
        <end position="110"/>
    </location>
</feature>